<evidence type="ECO:0000313" key="11">
    <source>
        <dbReference type="Proteomes" id="UP000606044"/>
    </source>
</evidence>
<comment type="caution">
    <text evidence="10">The sequence shown here is derived from an EMBL/GenBank/DDBJ whole genome shotgun (WGS) entry which is preliminary data.</text>
</comment>
<dbReference type="NCBIfam" id="TIGR01726">
    <property type="entry name" value="HEQRo_perm_3TM"/>
    <property type="match status" value="1"/>
</dbReference>
<feature type="transmembrane region" description="Helical" evidence="8">
    <location>
        <begin position="432"/>
        <end position="452"/>
    </location>
</feature>
<dbReference type="PANTHER" id="PTHR30614">
    <property type="entry name" value="MEMBRANE COMPONENT OF AMINO ACID ABC TRANSPORTER"/>
    <property type="match status" value="1"/>
</dbReference>
<comment type="similarity">
    <text evidence="2">Belongs to the binding-protein-dependent transport system permease family. HisMQ subfamily.</text>
</comment>
<dbReference type="GO" id="GO:0043190">
    <property type="term" value="C:ATP-binding cassette (ABC) transporter complex"/>
    <property type="evidence" value="ECO:0007669"/>
    <property type="project" value="InterPro"/>
</dbReference>
<evidence type="ECO:0000256" key="4">
    <source>
        <dbReference type="ARBA" id="ARBA00022475"/>
    </source>
</evidence>
<feature type="transmembrane region" description="Helical" evidence="8">
    <location>
        <begin position="146"/>
        <end position="166"/>
    </location>
</feature>
<dbReference type="Pfam" id="PF00528">
    <property type="entry name" value="BPD_transp_1"/>
    <property type="match status" value="1"/>
</dbReference>
<evidence type="ECO:0000256" key="8">
    <source>
        <dbReference type="RuleBase" id="RU363032"/>
    </source>
</evidence>
<dbReference type="RefSeq" id="WP_188581345.1">
    <property type="nucleotide sequence ID" value="NZ_BMCT01000005.1"/>
</dbReference>
<keyword evidence="6 8" id="KW-1133">Transmembrane helix</keyword>
<dbReference type="AlphaFoldDB" id="A0A917C6B5"/>
<evidence type="ECO:0000259" key="9">
    <source>
        <dbReference type="PROSITE" id="PS50928"/>
    </source>
</evidence>
<dbReference type="Proteomes" id="UP000606044">
    <property type="component" value="Unassembled WGS sequence"/>
</dbReference>
<dbReference type="CDD" id="cd06261">
    <property type="entry name" value="TM_PBP2"/>
    <property type="match status" value="1"/>
</dbReference>
<evidence type="ECO:0000256" key="1">
    <source>
        <dbReference type="ARBA" id="ARBA00004429"/>
    </source>
</evidence>
<feature type="transmembrane region" description="Helical" evidence="8">
    <location>
        <begin position="227"/>
        <end position="246"/>
    </location>
</feature>
<gene>
    <name evidence="10" type="ORF">GCM10007301_37470</name>
</gene>
<feature type="transmembrane region" description="Helical" evidence="8">
    <location>
        <begin position="197"/>
        <end position="215"/>
    </location>
</feature>
<name>A0A917C6B5_9HYPH</name>
<dbReference type="InterPro" id="IPR000515">
    <property type="entry name" value="MetI-like"/>
</dbReference>
<keyword evidence="11" id="KW-1185">Reference proteome</keyword>
<evidence type="ECO:0000256" key="2">
    <source>
        <dbReference type="ARBA" id="ARBA00010072"/>
    </source>
</evidence>
<dbReference type="Gene3D" id="1.10.3720.10">
    <property type="entry name" value="MetI-like"/>
    <property type="match status" value="1"/>
</dbReference>
<dbReference type="SUPFAM" id="SSF161098">
    <property type="entry name" value="MetI-like"/>
    <property type="match status" value="1"/>
</dbReference>
<evidence type="ECO:0000256" key="6">
    <source>
        <dbReference type="ARBA" id="ARBA00022989"/>
    </source>
</evidence>
<sequence length="466" mass="49894">MDVSAPPAGKPSGYVSSAMLQQQPPPVSTTGPIAWARAHLVGSVGQVLLTLFGLWVAYVVIPPVVRFFFIDAVFTGTNRDACLPEKVGRDVGACWPFIWAKWNQIIYGFYPEPERWRVNLVYALGVVLLVPLMIQKVPGKRLNALAFFGIYPVVAFVLLTGGDLGLRGFLLSRLGLGGVFTNIGQAIGLRSGFWPDYVVSALLISAIVAAVAPVFAGNRRTAGKGMLVVFAVLGVVLAAVDIPFGLTSVRTDLWGGMLVTLVIAVTGITASLPLGILLALGRRSQMPLVSIASTAFIEFWRGVPLITVLFFATYMLPLFLPGGVSIDKLLLALVGVALFASAYMAEVVRGGLQAIPKGQYEGAAALGLPGGLMMRLVVMPQALKLVIPGIVNNFIGLFKDTTLVLIVAIFDLLGALRAAFADASWATPTTVVTGFGFAGLFYFVFCFGMSRYSMALERRLDRNHRH</sequence>
<feature type="transmembrane region" description="Helical" evidence="8">
    <location>
        <begin position="47"/>
        <end position="69"/>
    </location>
</feature>
<organism evidence="10 11">
    <name type="scientific">Azorhizobium oxalatiphilum</name>
    <dbReference type="NCBI Taxonomy" id="980631"/>
    <lineage>
        <taxon>Bacteria</taxon>
        <taxon>Pseudomonadati</taxon>
        <taxon>Pseudomonadota</taxon>
        <taxon>Alphaproteobacteria</taxon>
        <taxon>Hyphomicrobiales</taxon>
        <taxon>Xanthobacteraceae</taxon>
        <taxon>Azorhizobium</taxon>
    </lineage>
</organism>
<feature type="transmembrane region" description="Helical" evidence="8">
    <location>
        <begin position="402"/>
        <end position="420"/>
    </location>
</feature>
<evidence type="ECO:0000256" key="7">
    <source>
        <dbReference type="ARBA" id="ARBA00023136"/>
    </source>
</evidence>
<dbReference type="GO" id="GO:0006865">
    <property type="term" value="P:amino acid transport"/>
    <property type="evidence" value="ECO:0007669"/>
    <property type="project" value="TreeGrafter"/>
</dbReference>
<dbReference type="InterPro" id="IPR043429">
    <property type="entry name" value="ArtM/GltK/GlnP/TcyL/YhdX-like"/>
</dbReference>
<evidence type="ECO:0000256" key="3">
    <source>
        <dbReference type="ARBA" id="ARBA00022448"/>
    </source>
</evidence>
<keyword evidence="7 8" id="KW-0472">Membrane</keyword>
<dbReference type="GO" id="GO:0022857">
    <property type="term" value="F:transmembrane transporter activity"/>
    <property type="evidence" value="ECO:0007669"/>
    <property type="project" value="InterPro"/>
</dbReference>
<dbReference type="PROSITE" id="PS50928">
    <property type="entry name" value="ABC_TM1"/>
    <property type="match status" value="1"/>
</dbReference>
<protein>
    <submittedName>
        <fullName evidence="10">Amino acid ABC transporter permease</fullName>
    </submittedName>
</protein>
<feature type="transmembrane region" description="Helical" evidence="8">
    <location>
        <begin position="329"/>
        <end position="348"/>
    </location>
</feature>
<feature type="transmembrane region" description="Helical" evidence="8">
    <location>
        <begin position="116"/>
        <end position="134"/>
    </location>
</feature>
<evidence type="ECO:0000313" key="10">
    <source>
        <dbReference type="EMBL" id="GGF74157.1"/>
    </source>
</evidence>
<feature type="transmembrane region" description="Helical" evidence="8">
    <location>
        <begin position="302"/>
        <end position="323"/>
    </location>
</feature>
<dbReference type="InterPro" id="IPR035906">
    <property type="entry name" value="MetI-like_sf"/>
</dbReference>
<comment type="subcellular location">
    <subcellularLocation>
        <location evidence="1">Cell inner membrane</location>
        <topology evidence="1">Multi-pass membrane protein</topology>
    </subcellularLocation>
    <subcellularLocation>
        <location evidence="8">Cell membrane</location>
        <topology evidence="8">Multi-pass membrane protein</topology>
    </subcellularLocation>
</comment>
<dbReference type="PANTHER" id="PTHR30614:SF41">
    <property type="entry name" value="INNER MEMBRANE AMINO-ACID ABC TRANSPORTER PERMEASE PROTEIN YHDY"/>
    <property type="match status" value="1"/>
</dbReference>
<dbReference type="InterPro" id="IPR010065">
    <property type="entry name" value="AA_ABC_transptr_permease_3TM"/>
</dbReference>
<proteinExistence type="inferred from homology"/>
<evidence type="ECO:0000256" key="5">
    <source>
        <dbReference type="ARBA" id="ARBA00022692"/>
    </source>
</evidence>
<keyword evidence="3 8" id="KW-0813">Transport</keyword>
<feature type="transmembrane region" description="Helical" evidence="8">
    <location>
        <begin position="258"/>
        <end position="281"/>
    </location>
</feature>
<reference evidence="10" key="1">
    <citation type="journal article" date="2014" name="Int. J. Syst. Evol. Microbiol.">
        <title>Complete genome sequence of Corynebacterium casei LMG S-19264T (=DSM 44701T), isolated from a smear-ripened cheese.</title>
        <authorList>
            <consortium name="US DOE Joint Genome Institute (JGI-PGF)"/>
            <person name="Walter F."/>
            <person name="Albersmeier A."/>
            <person name="Kalinowski J."/>
            <person name="Ruckert C."/>
        </authorList>
    </citation>
    <scope>NUCLEOTIDE SEQUENCE</scope>
    <source>
        <strain evidence="10">CCM 7897</strain>
    </source>
</reference>
<keyword evidence="4" id="KW-1003">Cell membrane</keyword>
<reference evidence="10" key="2">
    <citation type="submission" date="2020-09" db="EMBL/GenBank/DDBJ databases">
        <authorList>
            <person name="Sun Q."/>
            <person name="Sedlacek I."/>
        </authorList>
    </citation>
    <scope>NUCLEOTIDE SEQUENCE</scope>
    <source>
        <strain evidence="10">CCM 7897</strain>
    </source>
</reference>
<dbReference type="EMBL" id="BMCT01000005">
    <property type="protein sequence ID" value="GGF74157.1"/>
    <property type="molecule type" value="Genomic_DNA"/>
</dbReference>
<feature type="domain" description="ABC transmembrane type-1" evidence="9">
    <location>
        <begin position="257"/>
        <end position="453"/>
    </location>
</feature>
<accession>A0A917C6B5</accession>
<keyword evidence="5 8" id="KW-0812">Transmembrane</keyword>